<evidence type="ECO:0000313" key="2">
    <source>
        <dbReference type="EMBL" id="KAH0469844.1"/>
    </source>
</evidence>
<organism evidence="2 3">
    <name type="scientific">Dendrobium chrysotoxum</name>
    <name type="common">Orchid</name>
    <dbReference type="NCBI Taxonomy" id="161865"/>
    <lineage>
        <taxon>Eukaryota</taxon>
        <taxon>Viridiplantae</taxon>
        <taxon>Streptophyta</taxon>
        <taxon>Embryophyta</taxon>
        <taxon>Tracheophyta</taxon>
        <taxon>Spermatophyta</taxon>
        <taxon>Magnoliopsida</taxon>
        <taxon>Liliopsida</taxon>
        <taxon>Asparagales</taxon>
        <taxon>Orchidaceae</taxon>
        <taxon>Epidendroideae</taxon>
        <taxon>Malaxideae</taxon>
        <taxon>Dendrobiinae</taxon>
        <taxon>Dendrobium</taxon>
    </lineage>
</organism>
<reference evidence="2 3" key="1">
    <citation type="journal article" date="2021" name="Hortic Res">
        <title>Chromosome-scale assembly of the Dendrobium chrysotoxum genome enhances the understanding of orchid evolution.</title>
        <authorList>
            <person name="Zhang Y."/>
            <person name="Zhang G.Q."/>
            <person name="Zhang D."/>
            <person name="Liu X.D."/>
            <person name="Xu X.Y."/>
            <person name="Sun W.H."/>
            <person name="Yu X."/>
            <person name="Zhu X."/>
            <person name="Wang Z.W."/>
            <person name="Zhao X."/>
            <person name="Zhong W.Y."/>
            <person name="Chen H."/>
            <person name="Yin W.L."/>
            <person name="Huang T."/>
            <person name="Niu S.C."/>
            <person name="Liu Z.J."/>
        </authorList>
    </citation>
    <scope>NUCLEOTIDE SEQUENCE [LARGE SCALE GENOMIC DNA]</scope>
    <source>
        <strain evidence="2">Lindl</strain>
    </source>
</reference>
<dbReference type="EMBL" id="JAGFBR010000002">
    <property type="protein sequence ID" value="KAH0469844.1"/>
    <property type="molecule type" value="Genomic_DNA"/>
</dbReference>
<dbReference type="AlphaFoldDB" id="A0AAV7H7P6"/>
<protein>
    <submittedName>
        <fullName evidence="2">Uncharacterized protein</fullName>
    </submittedName>
</protein>
<feature type="transmembrane region" description="Helical" evidence="1">
    <location>
        <begin position="25"/>
        <end position="45"/>
    </location>
</feature>
<gene>
    <name evidence="2" type="ORF">IEQ34_001402</name>
</gene>
<proteinExistence type="predicted"/>
<evidence type="ECO:0000256" key="1">
    <source>
        <dbReference type="SAM" id="Phobius"/>
    </source>
</evidence>
<sequence length="111" mass="12537">MFDQSHALTKLGNDLDYSITFCHRSYLLILVLTPIIPIWISFSNLRPHLFSPRILHGLGLLFGRPLKVDNATTLGCRPYVAYVLVLNLISLKNILIKCDLVLIVAATYSRL</sequence>
<accession>A0AAV7H7P6</accession>
<keyword evidence="3" id="KW-1185">Reference proteome</keyword>
<name>A0AAV7H7P6_DENCH</name>
<keyword evidence="1" id="KW-0472">Membrane</keyword>
<comment type="caution">
    <text evidence="2">The sequence shown here is derived from an EMBL/GenBank/DDBJ whole genome shotgun (WGS) entry which is preliminary data.</text>
</comment>
<keyword evidence="1" id="KW-1133">Transmembrane helix</keyword>
<evidence type="ECO:0000313" key="3">
    <source>
        <dbReference type="Proteomes" id="UP000775213"/>
    </source>
</evidence>
<dbReference type="Proteomes" id="UP000775213">
    <property type="component" value="Unassembled WGS sequence"/>
</dbReference>
<keyword evidence="1" id="KW-0812">Transmembrane</keyword>